<dbReference type="GO" id="GO:0004794">
    <property type="term" value="F:threonine deaminase activity"/>
    <property type="evidence" value="ECO:0007669"/>
    <property type="project" value="TreeGrafter"/>
</dbReference>
<evidence type="ECO:0000256" key="14">
    <source>
        <dbReference type="PIRSR" id="PIRSR038945-1"/>
    </source>
</evidence>
<dbReference type="PATRIC" id="fig|679936.5.peg.1003"/>
<dbReference type="InterPro" id="IPR001926">
    <property type="entry name" value="TrpB-like_PALP"/>
</dbReference>
<evidence type="ECO:0000256" key="9">
    <source>
        <dbReference type="ARBA" id="ARBA00022898"/>
    </source>
</evidence>
<dbReference type="EC" id="4.2.3.1" evidence="5 12"/>
<dbReference type="CDD" id="cd01563">
    <property type="entry name" value="Thr-synth_1"/>
    <property type="match status" value="1"/>
</dbReference>
<keyword evidence="9 13" id="KW-0663">Pyridoxal phosphate</keyword>
<accession>G8TSS3</accession>
<dbReference type="Gene3D" id="3.40.50.1100">
    <property type="match status" value="2"/>
</dbReference>
<dbReference type="HOGENOM" id="CLU_028142_0_0_9"/>
<evidence type="ECO:0000256" key="13">
    <source>
        <dbReference type="PIRNR" id="PIRNR038945"/>
    </source>
</evidence>
<dbReference type="NCBIfam" id="TIGR00260">
    <property type="entry name" value="thrC"/>
    <property type="match status" value="1"/>
</dbReference>
<dbReference type="PIRSF" id="PIRSF038945">
    <property type="entry name" value="Thr_synthase"/>
    <property type="match status" value="1"/>
</dbReference>
<evidence type="ECO:0000256" key="3">
    <source>
        <dbReference type="ARBA" id="ARBA00004979"/>
    </source>
</evidence>
<dbReference type="STRING" id="679936.Sulac_0948"/>
<sequence>MSGVIQRYRKYLDLPDLEPVSLGEGSTPLIPWSQWHNTRVWLKLEGMNPTGSFKDRGMTVAVSIARHEGAKAVICASTGNTAASAAAYAGRAGLSALVVVPQGQVTREKMLQASAYGATLLAVEGNFDAALALVRRTADENPAIALVNSVNPWRLRGQETGAYEVVDSLGHAPAALVIPVGNAGNISAYFQGFRRYGRGIPQMMGIQAEGASPLVKGEFFEHPQTVASAIRIGKPASAHLAREAVAESRGRFFAVSDALILAAQKELARGGVYVEPASATAYAGLKQLFEMGAIPAGDVVAVLTGSGLKDGTTPLQWVDAEPVVTTADTILSTINQLLSKKEQDAHVAH</sequence>
<feature type="modified residue" description="N6-(pyridoxal phosphate)lysine" evidence="15">
    <location>
        <position position="54"/>
    </location>
</feature>
<comment type="similarity">
    <text evidence="4 13">Belongs to the threonine synthase family.</text>
</comment>
<feature type="binding site" evidence="14">
    <location>
        <begin position="181"/>
        <end position="185"/>
    </location>
    <ligand>
        <name>pyridoxal 5'-phosphate</name>
        <dbReference type="ChEBI" id="CHEBI:597326"/>
    </ligand>
</feature>
<evidence type="ECO:0000256" key="11">
    <source>
        <dbReference type="ARBA" id="ARBA00049144"/>
    </source>
</evidence>
<feature type="domain" description="Tryptophan synthase beta chain-like PALP" evidence="16">
    <location>
        <begin position="20"/>
        <end position="305"/>
    </location>
</feature>
<dbReference type="GO" id="GO:0006565">
    <property type="term" value="P:L-serine catabolic process"/>
    <property type="evidence" value="ECO:0007669"/>
    <property type="project" value="TreeGrafter"/>
</dbReference>
<proteinExistence type="inferred from homology"/>
<dbReference type="InterPro" id="IPR036052">
    <property type="entry name" value="TrpB-like_PALP_sf"/>
</dbReference>
<evidence type="ECO:0000313" key="17">
    <source>
        <dbReference type="EMBL" id="AEW04450.1"/>
    </source>
</evidence>
<keyword evidence="18" id="KW-1185">Reference proteome</keyword>
<organism evidence="17 18">
    <name type="scientific">Sulfobacillus acidophilus (strain ATCC 700253 / DSM 10332 / NAL)</name>
    <dbReference type="NCBI Taxonomy" id="679936"/>
    <lineage>
        <taxon>Bacteria</taxon>
        <taxon>Bacillati</taxon>
        <taxon>Bacillota</taxon>
        <taxon>Clostridia</taxon>
        <taxon>Eubacteriales</taxon>
        <taxon>Clostridiales Family XVII. Incertae Sedis</taxon>
        <taxon>Sulfobacillus</taxon>
    </lineage>
</organism>
<comment type="function">
    <text evidence="2 13">Catalyzes the gamma-elimination of phosphate from L-phosphohomoserine and the beta-addition of water to produce L-threonine.</text>
</comment>
<dbReference type="KEGG" id="sap:Sulac_0948"/>
<evidence type="ECO:0000256" key="15">
    <source>
        <dbReference type="PIRSR" id="PIRSR038945-2"/>
    </source>
</evidence>
<dbReference type="Proteomes" id="UP000005439">
    <property type="component" value="Chromosome"/>
</dbReference>
<dbReference type="GO" id="GO:0030170">
    <property type="term" value="F:pyridoxal phosphate binding"/>
    <property type="evidence" value="ECO:0007669"/>
    <property type="project" value="InterPro"/>
</dbReference>
<evidence type="ECO:0000256" key="2">
    <source>
        <dbReference type="ARBA" id="ARBA00003648"/>
    </source>
</evidence>
<dbReference type="InterPro" id="IPR004450">
    <property type="entry name" value="Thr_synthase-like"/>
</dbReference>
<reference evidence="18" key="1">
    <citation type="submission" date="2011-12" db="EMBL/GenBank/DDBJ databases">
        <title>The complete genome of chromosome of Sulfobacillus acidophilus DSM 10332.</title>
        <authorList>
            <person name="Lucas S."/>
            <person name="Han J."/>
            <person name="Lapidus A."/>
            <person name="Bruce D."/>
            <person name="Goodwin L."/>
            <person name="Pitluck S."/>
            <person name="Peters L."/>
            <person name="Kyrpides N."/>
            <person name="Mavromatis K."/>
            <person name="Ivanova N."/>
            <person name="Mikhailova N."/>
            <person name="Chertkov O."/>
            <person name="Saunders E."/>
            <person name="Detter J.C."/>
            <person name="Tapia R."/>
            <person name="Han C."/>
            <person name="Land M."/>
            <person name="Hauser L."/>
            <person name="Markowitz V."/>
            <person name="Cheng J.-F."/>
            <person name="Hugenholtz P."/>
            <person name="Woyke T."/>
            <person name="Wu D."/>
            <person name="Pukall R."/>
            <person name="Gehrich-Schroeter G."/>
            <person name="Schneider S."/>
            <person name="Klenk H.-P."/>
            <person name="Eisen J.A."/>
        </authorList>
    </citation>
    <scope>NUCLEOTIDE SEQUENCE [LARGE SCALE GENOMIC DNA]</scope>
    <source>
        <strain evidence="18">ATCC 700253 / DSM 10332 / NAL</strain>
    </source>
</reference>
<dbReference type="SUPFAM" id="SSF53686">
    <property type="entry name" value="Tryptophan synthase beta subunit-like PLP-dependent enzymes"/>
    <property type="match status" value="1"/>
</dbReference>
<evidence type="ECO:0000256" key="1">
    <source>
        <dbReference type="ARBA" id="ARBA00001933"/>
    </source>
</evidence>
<dbReference type="AlphaFoldDB" id="G8TSS3"/>
<dbReference type="UniPathway" id="UPA00050">
    <property type="reaction ID" value="UER00065"/>
</dbReference>
<protein>
    <recommendedName>
        <fullName evidence="6 12">Threonine synthase</fullName>
        <ecNumber evidence="5 12">4.2.3.1</ecNumber>
    </recommendedName>
</protein>
<keyword evidence="8 13" id="KW-0791">Threonine biosynthesis</keyword>
<dbReference type="GO" id="GO:0003941">
    <property type="term" value="F:L-serine ammonia-lyase activity"/>
    <property type="evidence" value="ECO:0007669"/>
    <property type="project" value="TreeGrafter"/>
</dbReference>
<evidence type="ECO:0000256" key="10">
    <source>
        <dbReference type="ARBA" id="ARBA00023239"/>
    </source>
</evidence>
<dbReference type="GO" id="GO:0006567">
    <property type="term" value="P:L-threonine catabolic process"/>
    <property type="evidence" value="ECO:0007669"/>
    <property type="project" value="TreeGrafter"/>
</dbReference>
<dbReference type="GO" id="GO:0004795">
    <property type="term" value="F:threonine synthase activity"/>
    <property type="evidence" value="ECO:0007669"/>
    <property type="project" value="UniProtKB-UniRule"/>
</dbReference>
<comment type="cofactor">
    <cofactor evidence="1 13 14">
        <name>pyridoxal 5'-phosphate</name>
        <dbReference type="ChEBI" id="CHEBI:597326"/>
    </cofactor>
</comment>
<dbReference type="InterPro" id="IPR026260">
    <property type="entry name" value="Thr_Synthase_bac/arc"/>
</dbReference>
<evidence type="ECO:0000256" key="4">
    <source>
        <dbReference type="ARBA" id="ARBA00005517"/>
    </source>
</evidence>
<dbReference type="GO" id="GO:0009088">
    <property type="term" value="P:threonine biosynthetic process"/>
    <property type="evidence" value="ECO:0007669"/>
    <property type="project" value="UniProtKB-UniRule"/>
</dbReference>
<keyword evidence="10 13" id="KW-0456">Lyase</keyword>
<dbReference type="InterPro" id="IPR000634">
    <property type="entry name" value="Ser/Thr_deHydtase_PyrdxlP-BS"/>
</dbReference>
<dbReference type="FunFam" id="3.40.50.1100:FF:000013">
    <property type="entry name" value="Threonine synthase"/>
    <property type="match status" value="1"/>
</dbReference>
<dbReference type="PANTHER" id="PTHR48078:SF6">
    <property type="entry name" value="L-THREONINE DEHYDRATASE CATABOLIC TDCB"/>
    <property type="match status" value="1"/>
</dbReference>
<evidence type="ECO:0000313" key="18">
    <source>
        <dbReference type="Proteomes" id="UP000005439"/>
    </source>
</evidence>
<dbReference type="Pfam" id="PF00291">
    <property type="entry name" value="PALP"/>
    <property type="match status" value="1"/>
</dbReference>
<feature type="binding site" evidence="14">
    <location>
        <position position="304"/>
    </location>
    <ligand>
        <name>pyridoxal 5'-phosphate</name>
        <dbReference type="ChEBI" id="CHEBI:597326"/>
    </ligand>
</feature>
<comment type="pathway">
    <text evidence="3 13">Amino-acid biosynthesis; L-threonine biosynthesis; L-threonine from L-aspartate: step 5/5.</text>
</comment>
<evidence type="ECO:0000256" key="6">
    <source>
        <dbReference type="ARBA" id="ARBA00018679"/>
    </source>
</evidence>
<evidence type="ECO:0000256" key="12">
    <source>
        <dbReference type="NCBIfam" id="TIGR00260"/>
    </source>
</evidence>
<reference evidence="17 18" key="2">
    <citation type="journal article" date="2012" name="Stand. Genomic Sci.">
        <title>Complete genome sequence of the moderately thermophilic mineral-sulfide-oxidizing firmicute Sulfobacillus acidophilus type strain (NAL(T)).</title>
        <authorList>
            <person name="Anderson I."/>
            <person name="Chertkov O."/>
            <person name="Chen A."/>
            <person name="Saunders E."/>
            <person name="Lapidus A."/>
            <person name="Nolan M."/>
            <person name="Lucas S."/>
            <person name="Hammon N."/>
            <person name="Deshpande S."/>
            <person name="Cheng J.F."/>
            <person name="Han C."/>
            <person name="Tapia R."/>
            <person name="Goodwin L.A."/>
            <person name="Pitluck S."/>
            <person name="Liolios K."/>
            <person name="Pagani I."/>
            <person name="Ivanova N."/>
            <person name="Mikhailova N."/>
            <person name="Pati A."/>
            <person name="Palaniappan K."/>
            <person name="Land M."/>
            <person name="Pan C."/>
            <person name="Rohde M."/>
            <person name="Pukall R."/>
            <person name="Goker M."/>
            <person name="Detter J.C."/>
            <person name="Woyke T."/>
            <person name="Bristow J."/>
            <person name="Eisen J.A."/>
            <person name="Markowitz V."/>
            <person name="Hugenholtz P."/>
            <person name="Kyrpides N.C."/>
            <person name="Klenk H.P."/>
            <person name="Mavromatis K."/>
        </authorList>
    </citation>
    <scope>NUCLEOTIDE SEQUENCE [LARGE SCALE GENOMIC DNA]</scope>
    <source>
        <strain evidence="18">ATCC 700253 / DSM 10332 / NAL</strain>
    </source>
</reference>
<comment type="catalytic activity">
    <reaction evidence="11 13">
        <text>O-phospho-L-homoserine + H2O = L-threonine + phosphate</text>
        <dbReference type="Rhea" id="RHEA:10840"/>
        <dbReference type="ChEBI" id="CHEBI:15377"/>
        <dbReference type="ChEBI" id="CHEBI:43474"/>
        <dbReference type="ChEBI" id="CHEBI:57590"/>
        <dbReference type="ChEBI" id="CHEBI:57926"/>
        <dbReference type="EC" id="4.2.3.1"/>
    </reaction>
</comment>
<keyword evidence="7 13" id="KW-0028">Amino-acid biosynthesis</keyword>
<dbReference type="GO" id="GO:0009097">
    <property type="term" value="P:isoleucine biosynthetic process"/>
    <property type="evidence" value="ECO:0007669"/>
    <property type="project" value="TreeGrafter"/>
</dbReference>
<gene>
    <name evidence="17" type="ordered locus">Sulac_0948</name>
</gene>
<evidence type="ECO:0000259" key="16">
    <source>
        <dbReference type="Pfam" id="PF00291"/>
    </source>
</evidence>
<evidence type="ECO:0000256" key="5">
    <source>
        <dbReference type="ARBA" id="ARBA00013028"/>
    </source>
</evidence>
<evidence type="ECO:0000256" key="7">
    <source>
        <dbReference type="ARBA" id="ARBA00022605"/>
    </source>
</evidence>
<evidence type="ECO:0000256" key="8">
    <source>
        <dbReference type="ARBA" id="ARBA00022697"/>
    </source>
</evidence>
<dbReference type="PROSITE" id="PS00165">
    <property type="entry name" value="DEHYDRATASE_SER_THR"/>
    <property type="match status" value="1"/>
</dbReference>
<dbReference type="EMBL" id="CP003179">
    <property type="protein sequence ID" value="AEW04450.1"/>
    <property type="molecule type" value="Genomic_DNA"/>
</dbReference>
<dbReference type="InterPro" id="IPR050147">
    <property type="entry name" value="Ser/Thr_Dehydratase"/>
</dbReference>
<name>G8TSS3_SULAD</name>
<feature type="binding site" evidence="14">
    <location>
        <position position="80"/>
    </location>
    <ligand>
        <name>pyridoxal 5'-phosphate</name>
        <dbReference type="ChEBI" id="CHEBI:597326"/>
    </ligand>
</feature>
<dbReference type="PANTHER" id="PTHR48078">
    <property type="entry name" value="THREONINE DEHYDRATASE, MITOCHONDRIAL-RELATED"/>
    <property type="match status" value="1"/>
</dbReference>